<dbReference type="Proteomes" id="UP000247409">
    <property type="component" value="Unassembled WGS sequence"/>
</dbReference>
<feature type="compositionally biased region" description="Polar residues" evidence="1">
    <location>
        <begin position="60"/>
        <end position="70"/>
    </location>
</feature>
<sequence length="77" mass="8032">MSEAEELSVRSSAVISDLKSALMKAAGNMAGESACAGEKRTVYLGGLKLEASGGMDEGVSRTTELKTSGTRFRGMRT</sequence>
<evidence type="ECO:0000256" key="1">
    <source>
        <dbReference type="SAM" id="MobiDB-lite"/>
    </source>
</evidence>
<feature type="region of interest" description="Disordered" evidence="1">
    <location>
        <begin position="58"/>
        <end position="77"/>
    </location>
</feature>
<comment type="caution">
    <text evidence="2">The sequence shown here is derived from an EMBL/GenBank/DDBJ whole genome shotgun (WGS) entry which is preliminary data.</text>
</comment>
<dbReference type="AlphaFoldDB" id="A0A2V3J790"/>
<reference evidence="2 3" key="1">
    <citation type="journal article" date="2018" name="Mol. Biol. Evol.">
        <title>Analysis of the draft genome of the red seaweed Gracilariopsis chorda provides insights into genome size evolution in Rhodophyta.</title>
        <authorList>
            <person name="Lee J."/>
            <person name="Yang E.C."/>
            <person name="Graf L."/>
            <person name="Yang J.H."/>
            <person name="Qiu H."/>
            <person name="Zel Zion U."/>
            <person name="Chan C.X."/>
            <person name="Stephens T.G."/>
            <person name="Weber A.P.M."/>
            <person name="Boo G.H."/>
            <person name="Boo S.M."/>
            <person name="Kim K.M."/>
            <person name="Shin Y."/>
            <person name="Jung M."/>
            <person name="Lee S.J."/>
            <person name="Yim H.S."/>
            <person name="Lee J.H."/>
            <person name="Bhattacharya D."/>
            <person name="Yoon H.S."/>
        </authorList>
    </citation>
    <scope>NUCLEOTIDE SEQUENCE [LARGE SCALE GENOMIC DNA]</scope>
    <source>
        <strain evidence="2 3">SKKU-2015</strain>
        <tissue evidence="2">Whole body</tissue>
    </source>
</reference>
<organism evidence="2 3">
    <name type="scientific">Gracilariopsis chorda</name>
    <dbReference type="NCBI Taxonomy" id="448386"/>
    <lineage>
        <taxon>Eukaryota</taxon>
        <taxon>Rhodophyta</taxon>
        <taxon>Florideophyceae</taxon>
        <taxon>Rhodymeniophycidae</taxon>
        <taxon>Gracilariales</taxon>
        <taxon>Gracilariaceae</taxon>
        <taxon>Gracilariopsis</taxon>
    </lineage>
</organism>
<evidence type="ECO:0000313" key="2">
    <source>
        <dbReference type="EMBL" id="PXF49200.1"/>
    </source>
</evidence>
<protein>
    <submittedName>
        <fullName evidence="2">Uncharacterized protein</fullName>
    </submittedName>
</protein>
<gene>
    <name evidence="2" type="ORF">BWQ96_00989</name>
</gene>
<proteinExistence type="predicted"/>
<accession>A0A2V3J790</accession>
<name>A0A2V3J790_9FLOR</name>
<keyword evidence="3" id="KW-1185">Reference proteome</keyword>
<evidence type="ECO:0000313" key="3">
    <source>
        <dbReference type="Proteomes" id="UP000247409"/>
    </source>
</evidence>
<dbReference type="EMBL" id="NBIV01000007">
    <property type="protein sequence ID" value="PXF49200.1"/>
    <property type="molecule type" value="Genomic_DNA"/>
</dbReference>